<reference evidence="2" key="1">
    <citation type="submission" date="2017-02" db="EMBL/GenBank/DDBJ databases">
        <authorList>
            <person name="Varghese N."/>
            <person name="Submissions S."/>
        </authorList>
    </citation>
    <scope>NUCLEOTIDE SEQUENCE [LARGE SCALE GENOMIC DNA]</scope>
    <source>
        <strain evidence="2">DSM 24091</strain>
    </source>
</reference>
<accession>A0A1T5FH29</accession>
<protein>
    <submittedName>
        <fullName evidence="1">Uncharacterized protein</fullName>
    </submittedName>
</protein>
<dbReference type="Proteomes" id="UP000190150">
    <property type="component" value="Unassembled WGS sequence"/>
</dbReference>
<organism evidence="1 2">
    <name type="scientific">Sphingobacterium nematocida</name>
    <dbReference type="NCBI Taxonomy" id="1513896"/>
    <lineage>
        <taxon>Bacteria</taxon>
        <taxon>Pseudomonadati</taxon>
        <taxon>Bacteroidota</taxon>
        <taxon>Sphingobacteriia</taxon>
        <taxon>Sphingobacteriales</taxon>
        <taxon>Sphingobacteriaceae</taxon>
        <taxon>Sphingobacterium</taxon>
    </lineage>
</organism>
<proteinExistence type="predicted"/>
<name>A0A1T5FH29_9SPHI</name>
<keyword evidence="2" id="KW-1185">Reference proteome</keyword>
<gene>
    <name evidence="1" type="ORF">SAMN05660841_03245</name>
</gene>
<evidence type="ECO:0000313" key="2">
    <source>
        <dbReference type="Proteomes" id="UP000190150"/>
    </source>
</evidence>
<evidence type="ECO:0000313" key="1">
    <source>
        <dbReference type="EMBL" id="SKB95480.1"/>
    </source>
</evidence>
<dbReference type="EMBL" id="FUZF01000016">
    <property type="protein sequence ID" value="SKB95480.1"/>
    <property type="molecule type" value="Genomic_DNA"/>
</dbReference>
<sequence length="117" mass="13621">MENMLRQIIDQKTTTNVLLKEIKELLKFFLDQGVSRNNTSEKEAVSDTPPQRGYLEEELVTVKEAQSILKVSRWKIDDLRARKVLTTVDRDDIAGVRLIFSEVEALRYSYSRQKGKF</sequence>
<dbReference type="AlphaFoldDB" id="A0A1T5FH29"/>